<keyword evidence="8 12" id="KW-0520">NAD</keyword>
<feature type="domain" description="BRCT" evidence="14">
    <location>
        <begin position="615"/>
        <end position="693"/>
    </location>
</feature>
<evidence type="ECO:0000256" key="4">
    <source>
        <dbReference type="ARBA" id="ARBA00022723"/>
    </source>
</evidence>
<dbReference type="SMART" id="SM00292">
    <property type="entry name" value="BRCT"/>
    <property type="match status" value="1"/>
</dbReference>
<dbReference type="EMBL" id="BAABFO010000018">
    <property type="protein sequence ID" value="GAA4338040.1"/>
    <property type="molecule type" value="Genomic_DNA"/>
</dbReference>
<dbReference type="SMART" id="SM00278">
    <property type="entry name" value="HhH1"/>
    <property type="match status" value="4"/>
</dbReference>
<name>A0ABP8HEB1_9BURK</name>
<dbReference type="InterPro" id="IPR004149">
    <property type="entry name" value="Znf_DNAligase_C4"/>
</dbReference>
<evidence type="ECO:0000313" key="15">
    <source>
        <dbReference type="EMBL" id="GAA4338040.1"/>
    </source>
</evidence>
<dbReference type="Proteomes" id="UP001501671">
    <property type="component" value="Unassembled WGS sequence"/>
</dbReference>
<dbReference type="Pfam" id="PF01653">
    <property type="entry name" value="DNA_ligase_aden"/>
    <property type="match status" value="1"/>
</dbReference>
<dbReference type="Pfam" id="PF03120">
    <property type="entry name" value="OB_DNA_ligase"/>
    <property type="match status" value="1"/>
</dbReference>
<dbReference type="Gene3D" id="2.40.50.140">
    <property type="entry name" value="Nucleic acid-binding proteins"/>
    <property type="match status" value="1"/>
</dbReference>
<dbReference type="InterPro" id="IPR018239">
    <property type="entry name" value="DNA_ligase_AS"/>
</dbReference>
<feature type="binding site" evidence="12">
    <location>
        <position position="125"/>
    </location>
    <ligand>
        <name>NAD(+)</name>
        <dbReference type="ChEBI" id="CHEBI:57540"/>
    </ligand>
</feature>
<keyword evidence="4 12" id="KW-0479">Metal-binding</keyword>
<feature type="binding site" evidence="12">
    <location>
        <position position="314"/>
    </location>
    <ligand>
        <name>NAD(+)</name>
        <dbReference type="ChEBI" id="CHEBI:57540"/>
    </ligand>
</feature>
<dbReference type="NCBIfam" id="TIGR00575">
    <property type="entry name" value="dnlj"/>
    <property type="match status" value="1"/>
</dbReference>
<dbReference type="InterPro" id="IPR041663">
    <property type="entry name" value="DisA/LigA_HHH"/>
</dbReference>
<dbReference type="InterPro" id="IPR033136">
    <property type="entry name" value="DNA_ligase_CS"/>
</dbReference>
<evidence type="ECO:0000256" key="7">
    <source>
        <dbReference type="ARBA" id="ARBA00022842"/>
    </source>
</evidence>
<feature type="binding site" evidence="12">
    <location>
        <position position="456"/>
    </location>
    <ligand>
        <name>Zn(2+)</name>
        <dbReference type="ChEBI" id="CHEBI:29105"/>
    </ligand>
</feature>
<dbReference type="SUPFAM" id="SSF50249">
    <property type="entry name" value="Nucleic acid-binding proteins"/>
    <property type="match status" value="1"/>
</dbReference>
<dbReference type="Pfam" id="PF12826">
    <property type="entry name" value="HHH_2"/>
    <property type="match status" value="1"/>
</dbReference>
<evidence type="ECO:0000313" key="16">
    <source>
        <dbReference type="Proteomes" id="UP001501671"/>
    </source>
</evidence>
<dbReference type="Pfam" id="PF14520">
    <property type="entry name" value="HHH_5"/>
    <property type="match status" value="1"/>
</dbReference>
<comment type="catalytic activity">
    <reaction evidence="11 12 13">
        <text>NAD(+) + (deoxyribonucleotide)n-3'-hydroxyl + 5'-phospho-(deoxyribonucleotide)m = (deoxyribonucleotide)n+m + AMP + beta-nicotinamide D-nucleotide.</text>
        <dbReference type="EC" id="6.5.1.2"/>
    </reaction>
</comment>
<evidence type="ECO:0000256" key="8">
    <source>
        <dbReference type="ARBA" id="ARBA00023027"/>
    </source>
</evidence>
<feature type="binding site" evidence="12">
    <location>
        <position position="432"/>
    </location>
    <ligand>
        <name>Zn(2+)</name>
        <dbReference type="ChEBI" id="CHEBI:29105"/>
    </ligand>
</feature>
<evidence type="ECO:0000256" key="5">
    <source>
        <dbReference type="ARBA" id="ARBA00022763"/>
    </source>
</evidence>
<evidence type="ECO:0000259" key="14">
    <source>
        <dbReference type="PROSITE" id="PS50172"/>
    </source>
</evidence>
<dbReference type="PROSITE" id="PS50172">
    <property type="entry name" value="BRCT"/>
    <property type="match status" value="1"/>
</dbReference>
<comment type="caution">
    <text evidence="15">The sequence shown here is derived from an EMBL/GenBank/DDBJ whole genome shotgun (WGS) entry which is preliminary data.</text>
</comment>
<dbReference type="RefSeq" id="WP_345251122.1">
    <property type="nucleotide sequence ID" value="NZ_BAABFO010000018.1"/>
</dbReference>
<keyword evidence="5 12" id="KW-0227">DNA damage</keyword>
<dbReference type="InterPro" id="IPR013840">
    <property type="entry name" value="DNAligase_N"/>
</dbReference>
<dbReference type="HAMAP" id="MF_01588">
    <property type="entry name" value="DNA_ligase_A"/>
    <property type="match status" value="1"/>
</dbReference>
<feature type="binding site" evidence="12">
    <location>
        <position position="184"/>
    </location>
    <ligand>
        <name>NAD(+)</name>
        <dbReference type="ChEBI" id="CHEBI:57540"/>
    </ligand>
</feature>
<protein>
    <recommendedName>
        <fullName evidence="12 13">DNA ligase</fullName>
        <ecNumber evidence="12 13">6.5.1.2</ecNumber>
    </recommendedName>
    <alternativeName>
        <fullName evidence="12">Polydeoxyribonucleotide synthase [NAD(+)]</fullName>
    </alternativeName>
</protein>
<evidence type="ECO:0000256" key="3">
    <source>
        <dbReference type="ARBA" id="ARBA00022705"/>
    </source>
</evidence>
<comment type="function">
    <text evidence="1 12">DNA ligase that catalyzes the formation of phosphodiester linkages between 5'-phosphoryl and 3'-hydroxyl groups in double-stranded DNA using NAD as a coenzyme and as the energy source for the reaction. It is essential for DNA replication and repair of damaged DNA.</text>
</comment>
<comment type="cofactor">
    <cofactor evidence="12">
        <name>Mg(2+)</name>
        <dbReference type="ChEBI" id="CHEBI:18420"/>
    </cofactor>
    <cofactor evidence="12">
        <name>Mn(2+)</name>
        <dbReference type="ChEBI" id="CHEBI:29035"/>
    </cofactor>
</comment>
<feature type="binding site" evidence="12">
    <location>
        <begin position="91"/>
        <end position="92"/>
    </location>
    <ligand>
        <name>NAD(+)</name>
        <dbReference type="ChEBI" id="CHEBI:57540"/>
    </ligand>
</feature>
<evidence type="ECO:0000256" key="10">
    <source>
        <dbReference type="ARBA" id="ARBA00023211"/>
    </source>
</evidence>
<dbReference type="SUPFAM" id="SSF56091">
    <property type="entry name" value="DNA ligase/mRNA capping enzyme, catalytic domain"/>
    <property type="match status" value="1"/>
</dbReference>
<dbReference type="InterPro" id="IPR004150">
    <property type="entry name" value="NAD_DNA_ligase_OB"/>
</dbReference>
<dbReference type="GO" id="GO:0016874">
    <property type="term" value="F:ligase activity"/>
    <property type="evidence" value="ECO:0007669"/>
    <property type="project" value="UniProtKB-KW"/>
</dbReference>
<dbReference type="Pfam" id="PF00533">
    <property type="entry name" value="BRCT"/>
    <property type="match status" value="1"/>
</dbReference>
<dbReference type="InterPro" id="IPR003583">
    <property type="entry name" value="Hlx-hairpin-Hlx_DNA-bd_motif"/>
</dbReference>
<dbReference type="PIRSF" id="PIRSF001604">
    <property type="entry name" value="LigA"/>
    <property type="match status" value="1"/>
</dbReference>
<dbReference type="PROSITE" id="PS01056">
    <property type="entry name" value="DNA_LIGASE_N2"/>
    <property type="match status" value="1"/>
</dbReference>
<dbReference type="InterPro" id="IPR001679">
    <property type="entry name" value="DNA_ligase"/>
</dbReference>
<keyword evidence="3 12" id="KW-0235">DNA replication</keyword>
<evidence type="ECO:0000256" key="13">
    <source>
        <dbReference type="RuleBase" id="RU000618"/>
    </source>
</evidence>
<feature type="binding site" evidence="12">
    <location>
        <position position="338"/>
    </location>
    <ligand>
        <name>NAD(+)</name>
        <dbReference type="ChEBI" id="CHEBI:57540"/>
    </ligand>
</feature>
<evidence type="ECO:0000256" key="2">
    <source>
        <dbReference type="ARBA" id="ARBA00022598"/>
    </source>
</evidence>
<keyword evidence="16" id="KW-1185">Reference proteome</keyword>
<sequence length="693" mass="75159">MTDTPSGLDRENEARQRAAELREELAAHNYRYYVLDAPVISDAEYDKLFAELSGLERQYPLLVTPDSPTQRVGGAPLAAFGAVRHAQPMLSLNNAFEEEDVRAFDKRVRDGLELAEGEAVCYACELKLDGLAMSLRYENGRFVQAATRGDGQTGEDVTANVRTLRSLPLTLRGAPPPVLEVRGEVLLLRADFERLNDAQREAGEKVFINPRNAAAGSLRQLDPRITARRPLRFFAYGVGEVRVAGRDGQIVDAPEDAPPFDSHIGLMQWLAELGLPVGRERERVEGADGMLGYYRRIQALRPSLPFDIDGVVYKVDSLAAQRRLGFVSRAPRFAIAHKFPAEEATTELLDIEVQVGRTGAITPVARLKPVFVGGVTVTNATLHNEDEVARKDVRIGDTVVVRRAGDVIPEVVMPVLEKRPPSARLFVMPTHCPVCGSAIERPEDESIARCTGGLFCAAQRKQALLHAVQRKALDIEGLGEKLVDQLVDGGRVHTLADVFTLRAEELAGLERMGPKSAQNLVAAIDGARTPPLGRFLFALGIRHVGESTARDLARHFGTLQAVMDAGENELLQVSDVGPIVAASIHRFFAEPHNREVIAALLGKGVQPKPEPKIDRMAGPIAGKIFVLTGTLPTLTREEAAELIAAAGGKVTGSVSKKTHYVVAGEEAGSKLAKARELGIAVLDEDGLRALLAK</sequence>
<dbReference type="SUPFAM" id="SSF52113">
    <property type="entry name" value="BRCT domain"/>
    <property type="match status" value="1"/>
</dbReference>
<dbReference type="Gene3D" id="1.10.150.20">
    <property type="entry name" value="5' to 3' exonuclease, C-terminal subdomain"/>
    <property type="match status" value="2"/>
</dbReference>
<dbReference type="Gene3D" id="3.30.470.30">
    <property type="entry name" value="DNA ligase/mRNA capping enzyme"/>
    <property type="match status" value="1"/>
</dbReference>
<organism evidence="15 16">
    <name type="scientific">Pigmentiphaga soli</name>
    <dbReference type="NCBI Taxonomy" id="1007095"/>
    <lineage>
        <taxon>Bacteria</taxon>
        <taxon>Pseudomonadati</taxon>
        <taxon>Pseudomonadota</taxon>
        <taxon>Betaproteobacteria</taxon>
        <taxon>Burkholderiales</taxon>
        <taxon>Alcaligenaceae</taxon>
        <taxon>Pigmentiphaga</taxon>
    </lineage>
</organism>
<evidence type="ECO:0000256" key="1">
    <source>
        <dbReference type="ARBA" id="ARBA00004067"/>
    </source>
</evidence>
<feature type="binding site" evidence="12">
    <location>
        <begin position="42"/>
        <end position="46"/>
    </location>
    <ligand>
        <name>NAD(+)</name>
        <dbReference type="ChEBI" id="CHEBI:57540"/>
    </ligand>
</feature>
<evidence type="ECO:0000256" key="12">
    <source>
        <dbReference type="HAMAP-Rule" id="MF_01588"/>
    </source>
</evidence>
<dbReference type="SUPFAM" id="SSF47781">
    <property type="entry name" value="RuvA domain 2-like"/>
    <property type="match status" value="1"/>
</dbReference>
<comment type="caution">
    <text evidence="12">Lacks conserved residue(s) required for the propagation of feature annotation.</text>
</comment>
<dbReference type="InterPro" id="IPR036420">
    <property type="entry name" value="BRCT_dom_sf"/>
</dbReference>
<accession>A0ABP8HEB1</accession>
<dbReference type="PANTHER" id="PTHR23389:SF9">
    <property type="entry name" value="DNA LIGASE"/>
    <property type="match status" value="1"/>
</dbReference>
<evidence type="ECO:0000256" key="11">
    <source>
        <dbReference type="ARBA" id="ARBA00034005"/>
    </source>
</evidence>
<dbReference type="Gene3D" id="1.10.287.610">
    <property type="entry name" value="Helix hairpin bin"/>
    <property type="match status" value="1"/>
</dbReference>
<dbReference type="NCBIfam" id="NF005932">
    <property type="entry name" value="PRK07956.1"/>
    <property type="match status" value="1"/>
</dbReference>
<keyword evidence="10 12" id="KW-0464">Manganese</keyword>
<dbReference type="PANTHER" id="PTHR23389">
    <property type="entry name" value="CHROMOSOME TRANSMISSION FIDELITY FACTOR 18"/>
    <property type="match status" value="1"/>
</dbReference>
<dbReference type="Gene3D" id="3.40.50.10190">
    <property type="entry name" value="BRCT domain"/>
    <property type="match status" value="1"/>
</dbReference>
<keyword evidence="7 12" id="KW-0460">Magnesium</keyword>
<evidence type="ECO:0000256" key="6">
    <source>
        <dbReference type="ARBA" id="ARBA00022833"/>
    </source>
</evidence>
<dbReference type="EC" id="6.5.1.2" evidence="12 13"/>
<evidence type="ECO:0000256" key="9">
    <source>
        <dbReference type="ARBA" id="ARBA00023204"/>
    </source>
</evidence>
<dbReference type="Pfam" id="PF03119">
    <property type="entry name" value="DNA_ligase_ZBD"/>
    <property type="match status" value="1"/>
</dbReference>
<dbReference type="SMART" id="SM00532">
    <property type="entry name" value="LIGANc"/>
    <property type="match status" value="1"/>
</dbReference>
<feature type="binding site" evidence="12">
    <location>
        <position position="148"/>
    </location>
    <ligand>
        <name>NAD(+)</name>
        <dbReference type="ChEBI" id="CHEBI:57540"/>
    </ligand>
</feature>
<feature type="binding site" evidence="12">
    <location>
        <position position="435"/>
    </location>
    <ligand>
        <name>Zn(2+)</name>
        <dbReference type="ChEBI" id="CHEBI:29105"/>
    </ligand>
</feature>
<dbReference type="CDD" id="cd00114">
    <property type="entry name" value="LIGANc"/>
    <property type="match status" value="1"/>
</dbReference>
<comment type="similarity">
    <text evidence="12">Belongs to the NAD-dependent DNA ligase family. LigA subfamily.</text>
</comment>
<dbReference type="InterPro" id="IPR001357">
    <property type="entry name" value="BRCT_dom"/>
</dbReference>
<dbReference type="InterPro" id="IPR013839">
    <property type="entry name" value="DNAligase_adenylation"/>
</dbReference>
<dbReference type="InterPro" id="IPR012340">
    <property type="entry name" value="NA-bd_OB-fold"/>
</dbReference>
<gene>
    <name evidence="12 15" type="primary">ligA</name>
    <name evidence="15" type="ORF">GCM10023144_34570</name>
</gene>
<keyword evidence="6 12" id="KW-0862">Zinc</keyword>
<feature type="active site" description="N6-AMP-lysine intermediate" evidence="12">
    <location>
        <position position="127"/>
    </location>
</feature>
<reference evidence="16" key="1">
    <citation type="journal article" date="2019" name="Int. J. Syst. Evol. Microbiol.">
        <title>The Global Catalogue of Microorganisms (GCM) 10K type strain sequencing project: providing services to taxonomists for standard genome sequencing and annotation.</title>
        <authorList>
            <consortium name="The Broad Institute Genomics Platform"/>
            <consortium name="The Broad Institute Genome Sequencing Center for Infectious Disease"/>
            <person name="Wu L."/>
            <person name="Ma J."/>
        </authorList>
    </citation>
    <scope>NUCLEOTIDE SEQUENCE [LARGE SCALE GENOMIC DNA]</scope>
    <source>
        <strain evidence="16">JCM 17666</strain>
    </source>
</reference>
<dbReference type="InterPro" id="IPR010994">
    <property type="entry name" value="RuvA_2-like"/>
</dbReference>
<proteinExistence type="inferred from homology"/>
<dbReference type="PROSITE" id="PS01055">
    <property type="entry name" value="DNA_LIGASE_N1"/>
    <property type="match status" value="1"/>
</dbReference>
<dbReference type="Gene3D" id="6.20.10.30">
    <property type="match status" value="1"/>
</dbReference>
<keyword evidence="9 12" id="KW-0234">DNA repair</keyword>
<keyword evidence="2 12" id="KW-0436">Ligase</keyword>